<feature type="transmembrane region" description="Helical" evidence="2">
    <location>
        <begin position="182"/>
        <end position="203"/>
    </location>
</feature>
<dbReference type="RefSeq" id="WP_164678922.1">
    <property type="nucleotide sequence ID" value="NZ_CP049057.1"/>
</dbReference>
<dbReference type="Pfam" id="PF07695">
    <property type="entry name" value="7TMR-DISM_7TM"/>
    <property type="match status" value="1"/>
</dbReference>
<evidence type="ECO:0008006" key="7">
    <source>
        <dbReference type="Google" id="ProtNLM"/>
    </source>
</evidence>
<feature type="transmembrane region" description="Helical" evidence="2">
    <location>
        <begin position="121"/>
        <end position="140"/>
    </location>
</feature>
<feature type="domain" description="Signal transduction histidine kinase internal region" evidence="3">
    <location>
        <begin position="269"/>
        <end position="347"/>
    </location>
</feature>
<protein>
    <recommendedName>
        <fullName evidence="7">Histidine kinase</fullName>
    </recommendedName>
</protein>
<reference evidence="5 6" key="1">
    <citation type="submission" date="2020-02" db="EMBL/GenBank/DDBJ databases">
        <title>Complete genome sequence of Flavobacteriaceae bacterium.</title>
        <authorList>
            <person name="Kim S.-J."/>
            <person name="Kim Y.-S."/>
            <person name="Kim K.-H."/>
        </authorList>
    </citation>
    <scope>NUCLEOTIDE SEQUENCE [LARGE SCALE GENOMIC DNA]</scope>
    <source>
        <strain evidence="5 6">RR4-40</strain>
    </source>
</reference>
<dbReference type="AlphaFoldDB" id="A0A6G6GKF4"/>
<evidence type="ECO:0000259" key="4">
    <source>
        <dbReference type="Pfam" id="PF07695"/>
    </source>
</evidence>
<name>A0A6G6GKF4_9FLAO</name>
<keyword evidence="2" id="KW-0812">Transmembrane</keyword>
<feature type="transmembrane region" description="Helical" evidence="2">
    <location>
        <begin position="147"/>
        <end position="167"/>
    </location>
</feature>
<keyword evidence="6" id="KW-1185">Reference proteome</keyword>
<proteinExistence type="predicted"/>
<dbReference type="GO" id="GO:0016020">
    <property type="term" value="C:membrane"/>
    <property type="evidence" value="ECO:0007669"/>
    <property type="project" value="InterPro"/>
</dbReference>
<dbReference type="InterPro" id="IPR010559">
    <property type="entry name" value="Sig_transdc_His_kin_internal"/>
</dbReference>
<dbReference type="EMBL" id="CP049057">
    <property type="protein sequence ID" value="QIE58893.1"/>
    <property type="molecule type" value="Genomic_DNA"/>
</dbReference>
<dbReference type="KEGG" id="mgel:G5B37_04740"/>
<sequence>MVLSVYHFLLFFQNKDKSYLFYSSYTFLIFLRNIIIPENTFLHEVSFFQPFVDFISYISVNLEWTYNTVYFIFAFSFVNLKSYSLKWYQFVFWGVAVLFVLNICTEFIYQSTKNSELNDTMYYIMSGILTVFALICYIPLFKAKGFLKYYIIVGSSTFLLFSILALLESIFHVISDAPDKKFFIFIFYIGVVLENMLFSLGLGHKQRVILQEKNKADRKLIAQLKENERLREDIQIQLKKDIEIISKTAEQNKIEKLKSKYDKELAELKLSSLRNQMNPHFIFNSLNSIKLYIINNEKENAVYYLNKFSKLIRKILDTTSKKVVLFAKELETSQLYISMENIRFQNEIDFQLTVEKSLQVETLKLPSLILQPFIENAIWHGLSSKKGKKKLTIKAAHDPKGYIHIEIEDNGIGRKKAAEIKRNKLHKKQSIGLQLTEERLLHFSKEFKNHYKIEFVDLYDDQTRKALGTLVILKIPTK</sequence>
<dbReference type="GO" id="GO:0000155">
    <property type="term" value="F:phosphorelay sensor kinase activity"/>
    <property type="evidence" value="ECO:0007669"/>
    <property type="project" value="InterPro"/>
</dbReference>
<evidence type="ECO:0000256" key="2">
    <source>
        <dbReference type="SAM" id="Phobius"/>
    </source>
</evidence>
<dbReference type="PANTHER" id="PTHR34220:SF7">
    <property type="entry name" value="SENSOR HISTIDINE KINASE YPDA"/>
    <property type="match status" value="1"/>
</dbReference>
<feature type="transmembrane region" description="Helical" evidence="2">
    <location>
        <begin position="55"/>
        <end position="78"/>
    </location>
</feature>
<dbReference type="Pfam" id="PF06580">
    <property type="entry name" value="His_kinase"/>
    <property type="match status" value="1"/>
</dbReference>
<keyword evidence="1" id="KW-0175">Coiled coil</keyword>
<feature type="coiled-coil region" evidence="1">
    <location>
        <begin position="213"/>
        <end position="267"/>
    </location>
</feature>
<dbReference type="InterPro" id="IPR011623">
    <property type="entry name" value="7TMR_DISM_rcpt_extracell_dom1"/>
</dbReference>
<keyword evidence="2" id="KW-0472">Membrane</keyword>
<evidence type="ECO:0000256" key="1">
    <source>
        <dbReference type="SAM" id="Coils"/>
    </source>
</evidence>
<dbReference type="InterPro" id="IPR050640">
    <property type="entry name" value="Bact_2-comp_sensor_kinase"/>
</dbReference>
<dbReference type="InterPro" id="IPR036890">
    <property type="entry name" value="HATPase_C_sf"/>
</dbReference>
<evidence type="ECO:0000313" key="5">
    <source>
        <dbReference type="EMBL" id="QIE58893.1"/>
    </source>
</evidence>
<dbReference type="Proteomes" id="UP000505306">
    <property type="component" value="Chromosome"/>
</dbReference>
<feature type="domain" description="7TM-DISM receptor extracellular" evidence="4">
    <location>
        <begin position="2"/>
        <end position="204"/>
    </location>
</feature>
<organism evidence="5 6">
    <name type="scientific">Rasiella rasia</name>
    <dbReference type="NCBI Taxonomy" id="2744027"/>
    <lineage>
        <taxon>Bacteria</taxon>
        <taxon>Pseudomonadati</taxon>
        <taxon>Bacteroidota</taxon>
        <taxon>Flavobacteriia</taxon>
        <taxon>Flavobacteriales</taxon>
        <taxon>Flavobacteriaceae</taxon>
        <taxon>Rasiella</taxon>
    </lineage>
</organism>
<feature type="transmembrane region" description="Helical" evidence="2">
    <location>
        <begin position="19"/>
        <end position="35"/>
    </location>
</feature>
<dbReference type="Gene3D" id="3.30.565.10">
    <property type="entry name" value="Histidine kinase-like ATPase, C-terminal domain"/>
    <property type="match status" value="1"/>
</dbReference>
<evidence type="ECO:0000259" key="3">
    <source>
        <dbReference type="Pfam" id="PF06580"/>
    </source>
</evidence>
<feature type="transmembrane region" description="Helical" evidence="2">
    <location>
        <begin position="90"/>
        <end position="109"/>
    </location>
</feature>
<keyword evidence="2" id="KW-1133">Transmembrane helix</keyword>
<accession>A0A6G6GKF4</accession>
<gene>
    <name evidence="5" type="ORF">G5B37_04740</name>
</gene>
<dbReference type="PANTHER" id="PTHR34220">
    <property type="entry name" value="SENSOR HISTIDINE KINASE YPDA"/>
    <property type="match status" value="1"/>
</dbReference>
<dbReference type="SUPFAM" id="SSF55874">
    <property type="entry name" value="ATPase domain of HSP90 chaperone/DNA topoisomerase II/histidine kinase"/>
    <property type="match status" value="1"/>
</dbReference>
<evidence type="ECO:0000313" key="6">
    <source>
        <dbReference type="Proteomes" id="UP000505306"/>
    </source>
</evidence>